<evidence type="ECO:0000256" key="13">
    <source>
        <dbReference type="ARBA" id="ARBA00023268"/>
    </source>
</evidence>
<feature type="binding site" evidence="17">
    <location>
        <begin position="422"/>
        <end position="426"/>
    </location>
    <ligand>
        <name>AMP</name>
        <dbReference type="ChEBI" id="CHEBI:456215"/>
    </ligand>
</feature>
<dbReference type="InterPro" id="IPR004443">
    <property type="entry name" value="YjeF_N_dom"/>
</dbReference>
<feature type="binding site" evidence="17">
    <location>
        <position position="452"/>
    </location>
    <ligand>
        <name>(6S)-NADPHX</name>
        <dbReference type="ChEBI" id="CHEBI:64076"/>
    </ligand>
</feature>
<comment type="caution">
    <text evidence="22">The sequence shown here is derived from an EMBL/GenBank/DDBJ whole genome shotgun (WGS) entry which is preliminary data.</text>
</comment>
<dbReference type="GO" id="GO:0052856">
    <property type="term" value="F:NAD(P)HX epimerase activity"/>
    <property type="evidence" value="ECO:0007669"/>
    <property type="project" value="UniProtKB-UniRule"/>
</dbReference>
<dbReference type="InterPro" id="IPR000631">
    <property type="entry name" value="CARKD"/>
</dbReference>
<evidence type="ECO:0000259" key="21">
    <source>
        <dbReference type="PROSITE" id="PS51385"/>
    </source>
</evidence>
<evidence type="ECO:0000256" key="12">
    <source>
        <dbReference type="ARBA" id="ARBA00023239"/>
    </source>
</evidence>
<protein>
    <recommendedName>
        <fullName evidence="19">Bifunctional NAD(P)H-hydrate repair enzyme</fullName>
    </recommendedName>
    <alternativeName>
        <fullName evidence="19">Nicotinamide nucleotide repair protein</fullName>
    </alternativeName>
    <domain>
        <recommendedName>
            <fullName evidence="19">ADP-dependent (S)-NAD(P)H-hydrate dehydratase</fullName>
            <ecNumber evidence="19">4.2.1.136</ecNumber>
        </recommendedName>
        <alternativeName>
            <fullName evidence="19">ADP-dependent NAD(P)HX dehydratase</fullName>
        </alternativeName>
    </domain>
    <domain>
        <recommendedName>
            <fullName evidence="19">NAD(P)H-hydrate epimerase</fullName>
            <ecNumber evidence="19">5.1.99.6</ecNumber>
        </recommendedName>
    </domain>
</protein>
<dbReference type="InterPro" id="IPR030677">
    <property type="entry name" value="Nnr"/>
</dbReference>
<comment type="similarity">
    <text evidence="3 19">In the N-terminal section; belongs to the NnrE/AIBP family.</text>
</comment>
<comment type="function">
    <text evidence="14 19">Bifunctional enzyme that catalyzes the epimerization of the S- and R-forms of NAD(P)HX and the dehydration of the S-form of NAD(P)HX at the expense of ADP, which is converted to AMP. This allows the repair of both epimers of NAD(P)HX, a damaged form of NAD(P)H that is a result of enzymatic or heat-dependent hydration.</text>
</comment>
<evidence type="ECO:0000313" key="22">
    <source>
        <dbReference type="EMBL" id="GAV21901.1"/>
    </source>
</evidence>
<sequence>MLLLTGREMAEFDQKAINEYGIPGIVLMENAALKTFYRIKEILGEVAGKKIIILVGKGNNGGDGLALARHLANAGAKIRVFLLFKDQFKGDALINFHILKKMSEKIYEGVTENLNLLKISLIDADMVVDAIYGTGFRGALPPEIREVVEIVNQAEAIKLAVDIPSGVDSSTGRVEGTAFLADYTVTFGLPKLGQILYPGRSYCGKVLVEDISFPEKLKKEFPVKRWLLDKKVIKKFLKPLAPDTHKGRQGFGLVVGGSMDYSGAPFLAAKGSLAVGAGGVYLAIPENLFGVLAGKAPEIILRGLPAADGQISSKGFLEVEKILPKVKAVVIGPGMGALAESKEAYLNFLENCPLPVVVDADGLNNLIGNLEFLQKRNAATVLTPHLGEMARLLGTSIEEIKEKREEIGKKFAVDYNVYLVLKSETTAVFNPEGEIWYYPGGHPILAKAGSGDILAGLIMGFLAQGYGTGEAVLLGVYLHGKAGELAQKENSPRSFFISEIFSYINEAFGKLDEYGKKTFHLEK</sequence>
<dbReference type="SUPFAM" id="SSF53613">
    <property type="entry name" value="Ribokinase-like"/>
    <property type="match status" value="1"/>
</dbReference>
<feature type="binding site" evidence="18">
    <location>
        <position position="60"/>
    </location>
    <ligand>
        <name>K(+)</name>
        <dbReference type="ChEBI" id="CHEBI:29103"/>
    </ligand>
</feature>
<feature type="binding site" evidence="18">
    <location>
        <position position="129"/>
    </location>
    <ligand>
        <name>K(+)</name>
        <dbReference type="ChEBI" id="CHEBI:29103"/>
    </ligand>
</feature>
<comment type="catalytic activity">
    <reaction evidence="15 17 19">
        <text>(6S)-NADHX + ADP = AMP + phosphate + NADH + H(+)</text>
        <dbReference type="Rhea" id="RHEA:32223"/>
        <dbReference type="ChEBI" id="CHEBI:15378"/>
        <dbReference type="ChEBI" id="CHEBI:43474"/>
        <dbReference type="ChEBI" id="CHEBI:57945"/>
        <dbReference type="ChEBI" id="CHEBI:64074"/>
        <dbReference type="ChEBI" id="CHEBI:456215"/>
        <dbReference type="ChEBI" id="CHEBI:456216"/>
        <dbReference type="EC" id="4.2.1.136"/>
    </reaction>
</comment>
<feature type="binding site" evidence="18">
    <location>
        <position position="162"/>
    </location>
    <ligand>
        <name>(6S)-NADPHX</name>
        <dbReference type="ChEBI" id="CHEBI:64076"/>
    </ligand>
</feature>
<keyword evidence="9 18" id="KW-0630">Potassium</keyword>
<evidence type="ECO:0000256" key="2">
    <source>
        <dbReference type="ARBA" id="ARBA00000909"/>
    </source>
</evidence>
<keyword evidence="5 18" id="KW-0479">Metal-binding</keyword>
<feature type="binding site" evidence="18">
    <location>
        <position position="165"/>
    </location>
    <ligand>
        <name>K(+)</name>
        <dbReference type="ChEBI" id="CHEBI:29103"/>
    </ligand>
</feature>
<reference evidence="23" key="1">
    <citation type="submission" date="2016-12" db="EMBL/GenBank/DDBJ databases">
        <title>Draft Genome Sequences od Carboxydothermus pertinax and islandicus, Hydrogenogenic Carboxydotrophic Bacteria.</title>
        <authorList>
            <person name="Fukuyama Y."/>
            <person name="Ohmae K."/>
            <person name="Yoneda Y."/>
            <person name="Yoshida T."/>
            <person name="Sako Y."/>
        </authorList>
    </citation>
    <scope>NUCLEOTIDE SEQUENCE [LARGE SCALE GENOMIC DNA]</scope>
    <source>
        <strain evidence="23">Ug1</strain>
    </source>
</reference>
<evidence type="ECO:0000256" key="18">
    <source>
        <dbReference type="HAMAP-Rule" id="MF_01966"/>
    </source>
</evidence>
<evidence type="ECO:0000256" key="8">
    <source>
        <dbReference type="ARBA" id="ARBA00022857"/>
    </source>
</evidence>
<evidence type="ECO:0000259" key="20">
    <source>
        <dbReference type="PROSITE" id="PS51383"/>
    </source>
</evidence>
<comment type="similarity">
    <text evidence="17">Belongs to the NnrD/CARKD family.</text>
</comment>
<dbReference type="SUPFAM" id="SSF64153">
    <property type="entry name" value="YjeF N-terminal domain-like"/>
    <property type="match status" value="1"/>
</dbReference>
<comment type="subunit">
    <text evidence="17">Homotetramer.</text>
</comment>
<dbReference type="OrthoDB" id="9806925at2"/>
<evidence type="ECO:0000256" key="19">
    <source>
        <dbReference type="PIRNR" id="PIRNR017184"/>
    </source>
</evidence>
<comment type="cofactor">
    <cofactor evidence="18 19">
        <name>K(+)</name>
        <dbReference type="ChEBI" id="CHEBI:29103"/>
    </cofactor>
    <text evidence="18 19">Binds 1 potassium ion per subunit.</text>
</comment>
<dbReference type="PANTHER" id="PTHR12592">
    <property type="entry name" value="ATP-DEPENDENT (S)-NAD(P)H-HYDRATE DEHYDRATASE FAMILY MEMBER"/>
    <property type="match status" value="1"/>
</dbReference>
<dbReference type="RefSeq" id="WP_075858338.1">
    <property type="nucleotide sequence ID" value="NZ_BDJK01000006.1"/>
</dbReference>
<feature type="domain" description="YjeF C-terminal" evidence="20">
    <location>
        <begin position="229"/>
        <end position="511"/>
    </location>
</feature>
<keyword evidence="8 17" id="KW-0521">NADP</keyword>
<keyword evidence="23" id="KW-1185">Reference proteome</keyword>
<comment type="similarity">
    <text evidence="4 19">In the C-terminal section; belongs to the NnrD/CARKD family.</text>
</comment>
<accession>A0A1L8CSK4</accession>
<feature type="binding site" evidence="17">
    <location>
        <position position="385"/>
    </location>
    <ligand>
        <name>(6S)-NADPHX</name>
        <dbReference type="ChEBI" id="CHEBI:64076"/>
    </ligand>
</feature>
<comment type="catalytic activity">
    <reaction evidence="16 17 19">
        <text>(6S)-NADPHX + ADP = AMP + phosphate + NADPH + H(+)</text>
        <dbReference type="Rhea" id="RHEA:32235"/>
        <dbReference type="ChEBI" id="CHEBI:15378"/>
        <dbReference type="ChEBI" id="CHEBI:43474"/>
        <dbReference type="ChEBI" id="CHEBI:57783"/>
        <dbReference type="ChEBI" id="CHEBI:64076"/>
        <dbReference type="ChEBI" id="CHEBI:456215"/>
        <dbReference type="ChEBI" id="CHEBI:456216"/>
        <dbReference type="EC" id="4.2.1.136"/>
    </reaction>
</comment>
<evidence type="ECO:0000256" key="7">
    <source>
        <dbReference type="ARBA" id="ARBA00022840"/>
    </source>
</evidence>
<dbReference type="CDD" id="cd01171">
    <property type="entry name" value="YXKO-related"/>
    <property type="match status" value="1"/>
</dbReference>
<dbReference type="EC" id="5.1.99.6" evidence="19"/>
<dbReference type="NCBIfam" id="TIGR00197">
    <property type="entry name" value="yjeF_nterm"/>
    <property type="match status" value="1"/>
</dbReference>
<comment type="function">
    <text evidence="18">Catalyzes the epimerization of the S- and R-forms of NAD(P)HX, a damaged form of NAD(P)H that is a result of enzymatic or heat-dependent hydration. This is a prerequisite for the S-specific NAD(P)H-hydrate dehydratase to allow the repair of both epimers of NAD(P)HX.</text>
</comment>
<dbReference type="STRING" id="870242.cpu_04110"/>
<feature type="binding site" evidence="17">
    <location>
        <position position="451"/>
    </location>
    <ligand>
        <name>AMP</name>
        <dbReference type="ChEBI" id="CHEBI:456215"/>
    </ligand>
</feature>
<dbReference type="GO" id="GO:0110051">
    <property type="term" value="P:metabolite repair"/>
    <property type="evidence" value="ECO:0007669"/>
    <property type="project" value="TreeGrafter"/>
</dbReference>
<dbReference type="InterPro" id="IPR036652">
    <property type="entry name" value="YjeF_N_dom_sf"/>
</dbReference>
<comment type="caution">
    <text evidence="18">Lacks conserved residue(s) required for the propagation of feature annotation.</text>
</comment>
<dbReference type="PIRSF" id="PIRSF017184">
    <property type="entry name" value="Nnr"/>
    <property type="match status" value="1"/>
</dbReference>
<keyword evidence="13" id="KW-0511">Multifunctional enzyme</keyword>
<keyword evidence="10 17" id="KW-0520">NAD</keyword>
<feature type="binding site" evidence="17">
    <location>
        <position position="334"/>
    </location>
    <ligand>
        <name>(6S)-NADPHX</name>
        <dbReference type="ChEBI" id="CHEBI:64076"/>
    </ligand>
</feature>
<comment type="similarity">
    <text evidence="18">Belongs to the NnrE/AIBP family.</text>
</comment>
<evidence type="ECO:0000256" key="5">
    <source>
        <dbReference type="ARBA" id="ARBA00022723"/>
    </source>
</evidence>
<evidence type="ECO:0000313" key="23">
    <source>
        <dbReference type="Proteomes" id="UP000187485"/>
    </source>
</evidence>
<dbReference type="EC" id="4.2.1.136" evidence="19"/>
<dbReference type="AlphaFoldDB" id="A0A1L8CSK4"/>
<evidence type="ECO:0000256" key="15">
    <source>
        <dbReference type="ARBA" id="ARBA00048238"/>
    </source>
</evidence>
<evidence type="ECO:0000256" key="16">
    <source>
        <dbReference type="ARBA" id="ARBA00049209"/>
    </source>
</evidence>
<dbReference type="HAMAP" id="MF_01966">
    <property type="entry name" value="NADHX_epimerase"/>
    <property type="match status" value="1"/>
</dbReference>
<dbReference type="GO" id="GO:0046872">
    <property type="term" value="F:metal ion binding"/>
    <property type="evidence" value="ECO:0007669"/>
    <property type="project" value="UniProtKB-UniRule"/>
</dbReference>
<keyword evidence="7 17" id="KW-0067">ATP-binding</keyword>
<evidence type="ECO:0000256" key="10">
    <source>
        <dbReference type="ARBA" id="ARBA00023027"/>
    </source>
</evidence>
<dbReference type="PANTHER" id="PTHR12592:SF0">
    <property type="entry name" value="ATP-DEPENDENT (S)-NAD(P)H-HYDRATE DEHYDRATASE"/>
    <property type="match status" value="1"/>
</dbReference>
<dbReference type="Pfam" id="PF03853">
    <property type="entry name" value="YjeF_N"/>
    <property type="match status" value="1"/>
</dbReference>
<dbReference type="HAMAP" id="MF_01965">
    <property type="entry name" value="NADHX_dehydratase"/>
    <property type="match status" value="1"/>
</dbReference>
<comment type="catalytic activity">
    <reaction evidence="1 18 19">
        <text>(6R)-NADHX = (6S)-NADHX</text>
        <dbReference type="Rhea" id="RHEA:32215"/>
        <dbReference type="ChEBI" id="CHEBI:64074"/>
        <dbReference type="ChEBI" id="CHEBI:64075"/>
        <dbReference type="EC" id="5.1.99.6"/>
    </reaction>
</comment>
<dbReference type="PROSITE" id="PS51383">
    <property type="entry name" value="YJEF_C_3"/>
    <property type="match status" value="1"/>
</dbReference>
<evidence type="ECO:0000256" key="9">
    <source>
        <dbReference type="ARBA" id="ARBA00022958"/>
    </source>
</evidence>
<dbReference type="GO" id="GO:0046496">
    <property type="term" value="P:nicotinamide nucleotide metabolic process"/>
    <property type="evidence" value="ECO:0007669"/>
    <property type="project" value="UniProtKB-UniRule"/>
</dbReference>
<dbReference type="Gene3D" id="3.40.1190.20">
    <property type="match status" value="1"/>
</dbReference>
<evidence type="ECO:0000256" key="6">
    <source>
        <dbReference type="ARBA" id="ARBA00022741"/>
    </source>
</evidence>
<dbReference type="GO" id="GO:0052855">
    <property type="term" value="F:ADP-dependent NAD(P)H-hydrate dehydratase activity"/>
    <property type="evidence" value="ECO:0007669"/>
    <property type="project" value="UniProtKB-UniRule"/>
</dbReference>
<keyword evidence="6 17" id="KW-0547">Nucleotide-binding</keyword>
<feature type="binding site" evidence="17">
    <location>
        <position position="264"/>
    </location>
    <ligand>
        <name>(6S)-NADPHX</name>
        <dbReference type="ChEBI" id="CHEBI:64076"/>
    </ligand>
</feature>
<dbReference type="Proteomes" id="UP000187485">
    <property type="component" value="Unassembled WGS sequence"/>
</dbReference>
<dbReference type="GO" id="GO:0005524">
    <property type="term" value="F:ATP binding"/>
    <property type="evidence" value="ECO:0007669"/>
    <property type="project" value="UniProtKB-UniRule"/>
</dbReference>
<comment type="catalytic activity">
    <reaction evidence="2 18 19">
        <text>(6R)-NADPHX = (6S)-NADPHX</text>
        <dbReference type="Rhea" id="RHEA:32227"/>
        <dbReference type="ChEBI" id="CHEBI:64076"/>
        <dbReference type="ChEBI" id="CHEBI:64077"/>
        <dbReference type="EC" id="5.1.99.6"/>
    </reaction>
</comment>
<dbReference type="PROSITE" id="PS51385">
    <property type="entry name" value="YJEF_N"/>
    <property type="match status" value="1"/>
</dbReference>
<feature type="domain" description="YjeF N-terminal" evidence="21">
    <location>
        <begin position="9"/>
        <end position="219"/>
    </location>
</feature>
<evidence type="ECO:0000256" key="3">
    <source>
        <dbReference type="ARBA" id="ARBA00006001"/>
    </source>
</evidence>
<evidence type="ECO:0000256" key="4">
    <source>
        <dbReference type="ARBA" id="ARBA00009524"/>
    </source>
</evidence>
<dbReference type="Pfam" id="PF01256">
    <property type="entry name" value="Carb_kinase"/>
    <property type="match status" value="1"/>
</dbReference>
<name>A0A1L8CSK4_9THEO</name>
<dbReference type="EMBL" id="BDJK01000006">
    <property type="protein sequence ID" value="GAV21901.1"/>
    <property type="molecule type" value="Genomic_DNA"/>
</dbReference>
<keyword evidence="11 18" id="KW-0413">Isomerase</keyword>
<dbReference type="Gene3D" id="3.40.50.10260">
    <property type="entry name" value="YjeF N-terminal domain"/>
    <property type="match status" value="1"/>
</dbReference>
<dbReference type="NCBIfam" id="TIGR00196">
    <property type="entry name" value="yjeF_cterm"/>
    <property type="match status" value="1"/>
</dbReference>
<keyword evidence="12 17" id="KW-0456">Lyase</keyword>
<evidence type="ECO:0000256" key="11">
    <source>
        <dbReference type="ARBA" id="ARBA00023235"/>
    </source>
</evidence>
<feature type="binding site" evidence="18">
    <location>
        <begin position="59"/>
        <end position="63"/>
    </location>
    <ligand>
        <name>(6S)-NADPHX</name>
        <dbReference type="ChEBI" id="CHEBI:64076"/>
    </ligand>
</feature>
<comment type="function">
    <text evidence="17">Catalyzes the dehydration of the S-form of NAD(P)HX at the expense of ADP, which is converted to AMP. Together with NAD(P)HX epimerase, which catalyzes the epimerization of the S- and R-forms, the enzyme allows the repair of both epimers of NAD(P)HX, a damaged form of NAD(P)H that is a result of enzymatic or heat-dependent hydration.</text>
</comment>
<gene>
    <name evidence="17" type="primary">nnrD</name>
    <name evidence="18" type="synonym">nnrE</name>
    <name evidence="22" type="ORF">cpu_04110</name>
</gene>
<feature type="binding site" evidence="18">
    <location>
        <begin position="133"/>
        <end position="139"/>
    </location>
    <ligand>
        <name>(6S)-NADPHX</name>
        <dbReference type="ChEBI" id="CHEBI:64076"/>
    </ligand>
</feature>
<evidence type="ECO:0000256" key="14">
    <source>
        <dbReference type="ARBA" id="ARBA00025153"/>
    </source>
</evidence>
<evidence type="ECO:0000256" key="17">
    <source>
        <dbReference type="HAMAP-Rule" id="MF_01965"/>
    </source>
</evidence>
<comment type="cofactor">
    <cofactor evidence="17">
        <name>Mg(2+)</name>
        <dbReference type="ChEBI" id="CHEBI:18420"/>
    </cofactor>
</comment>
<organism evidence="22 23">
    <name type="scientific">Carboxydothermus pertinax</name>
    <dbReference type="NCBI Taxonomy" id="870242"/>
    <lineage>
        <taxon>Bacteria</taxon>
        <taxon>Bacillati</taxon>
        <taxon>Bacillota</taxon>
        <taxon>Clostridia</taxon>
        <taxon>Thermoanaerobacterales</taxon>
        <taxon>Thermoanaerobacteraceae</taxon>
        <taxon>Carboxydothermus</taxon>
    </lineage>
</organism>
<evidence type="ECO:0000256" key="1">
    <source>
        <dbReference type="ARBA" id="ARBA00000013"/>
    </source>
</evidence>
<dbReference type="InterPro" id="IPR029056">
    <property type="entry name" value="Ribokinase-like"/>
</dbReference>
<proteinExistence type="inferred from homology"/>